<dbReference type="Gene3D" id="3.30.110.70">
    <property type="entry name" value="Hypothetical protein apc22750. Chain B"/>
    <property type="match status" value="1"/>
</dbReference>
<dbReference type="AlphaFoldDB" id="A8H004"/>
<dbReference type="RefSeq" id="WP_012153829.1">
    <property type="nucleotide sequence ID" value="NC_009901.1"/>
</dbReference>
<dbReference type="eggNOG" id="ENOG5033MNG">
    <property type="taxonomic scope" value="Bacteria"/>
</dbReference>
<dbReference type="EMBL" id="CP000851">
    <property type="protein sequence ID" value="ABV85891.1"/>
    <property type="molecule type" value="Genomic_DNA"/>
</dbReference>
<reference evidence="1 2" key="1">
    <citation type="submission" date="2007-10" db="EMBL/GenBank/DDBJ databases">
        <title>Complete sequence of Shewanella pealeana ATCC 700345.</title>
        <authorList>
            <consortium name="US DOE Joint Genome Institute"/>
            <person name="Copeland A."/>
            <person name="Lucas S."/>
            <person name="Lapidus A."/>
            <person name="Barry K."/>
            <person name="Glavina del Rio T."/>
            <person name="Dalin E."/>
            <person name="Tice H."/>
            <person name="Pitluck S."/>
            <person name="Chertkov O."/>
            <person name="Brettin T."/>
            <person name="Bruce D."/>
            <person name="Detter J.C."/>
            <person name="Han C."/>
            <person name="Schmutz J."/>
            <person name="Larimer F."/>
            <person name="Land M."/>
            <person name="Hauser L."/>
            <person name="Kyrpides N."/>
            <person name="Kim E."/>
            <person name="Zhao J.-S.Z."/>
            <person name="Manno D."/>
            <person name="Hawari J."/>
            <person name="Richardson P."/>
        </authorList>
    </citation>
    <scope>NUCLEOTIDE SEQUENCE [LARGE SCALE GENOMIC DNA]</scope>
    <source>
        <strain evidence="2">ATCC 700345 / ANG-SQ1</strain>
    </source>
</reference>
<dbReference type="PROSITE" id="PS51257">
    <property type="entry name" value="PROKAR_LIPOPROTEIN"/>
    <property type="match status" value="1"/>
</dbReference>
<name>A8H004_SHEPA</name>
<dbReference type="OrthoDB" id="6264505at2"/>
<dbReference type="Proteomes" id="UP000002608">
    <property type="component" value="Chromosome"/>
</dbReference>
<keyword evidence="2" id="KW-1185">Reference proteome</keyword>
<dbReference type="STRING" id="398579.Spea_0563"/>
<organism evidence="1 2">
    <name type="scientific">Shewanella pealeana (strain ATCC 700345 / ANG-SQ1)</name>
    <dbReference type="NCBI Taxonomy" id="398579"/>
    <lineage>
        <taxon>Bacteria</taxon>
        <taxon>Pseudomonadati</taxon>
        <taxon>Pseudomonadota</taxon>
        <taxon>Gammaproteobacteria</taxon>
        <taxon>Alteromonadales</taxon>
        <taxon>Shewanellaceae</taxon>
        <taxon>Shewanella</taxon>
    </lineage>
</organism>
<protein>
    <recommendedName>
        <fullName evidence="3">Lipoprotein</fullName>
    </recommendedName>
</protein>
<evidence type="ECO:0000313" key="1">
    <source>
        <dbReference type="EMBL" id="ABV85891.1"/>
    </source>
</evidence>
<accession>A8H004</accession>
<evidence type="ECO:0000313" key="2">
    <source>
        <dbReference type="Proteomes" id="UP000002608"/>
    </source>
</evidence>
<gene>
    <name evidence="1" type="ordered locus">Spea_0563</name>
</gene>
<dbReference type="KEGG" id="spl:Spea_0563"/>
<sequence length="126" mass="14056">MDNQLKFIVLTAALMGMTACQGVRFNTNLTPEFVVDKYQTSQIVEYSAEEVYNHDSQMIGDVSAAYCQTLNTPPPIYSSIIETLKYKVHKMGGNGIVVMECLKDNPYASCIAHLECRALAYEVNFS</sequence>
<dbReference type="HOGENOM" id="CLU_162704_0_0_6"/>
<proteinExistence type="predicted"/>
<evidence type="ECO:0008006" key="3">
    <source>
        <dbReference type="Google" id="ProtNLM"/>
    </source>
</evidence>